<feature type="domain" description="SEA" evidence="2">
    <location>
        <begin position="136"/>
        <end position="258"/>
    </location>
</feature>
<dbReference type="PANTHER" id="PTHR14636:SF1">
    <property type="entry name" value="TPA-INDUCED TRANSMEMBRANE PROTEIN"/>
    <property type="match status" value="1"/>
</dbReference>
<gene>
    <name evidence="3" type="ORF">JOB18_038393</name>
</gene>
<dbReference type="PANTHER" id="PTHR14636">
    <property type="entry name" value="TPA-INDUCED TRANSMEMBRANE PROTEIN"/>
    <property type="match status" value="1"/>
</dbReference>
<dbReference type="Pfam" id="PF01390">
    <property type="entry name" value="SEA"/>
    <property type="match status" value="1"/>
</dbReference>
<organism evidence="3 4">
    <name type="scientific">Solea senegalensis</name>
    <name type="common">Senegalese sole</name>
    <dbReference type="NCBI Taxonomy" id="28829"/>
    <lineage>
        <taxon>Eukaryota</taxon>
        <taxon>Metazoa</taxon>
        <taxon>Chordata</taxon>
        <taxon>Craniata</taxon>
        <taxon>Vertebrata</taxon>
        <taxon>Euteleostomi</taxon>
        <taxon>Actinopterygii</taxon>
        <taxon>Neopterygii</taxon>
        <taxon>Teleostei</taxon>
        <taxon>Neoteleostei</taxon>
        <taxon>Acanthomorphata</taxon>
        <taxon>Carangaria</taxon>
        <taxon>Pleuronectiformes</taxon>
        <taxon>Pleuronectoidei</taxon>
        <taxon>Soleidae</taxon>
        <taxon>Solea</taxon>
    </lineage>
</organism>
<feature type="transmembrane region" description="Helical" evidence="1">
    <location>
        <begin position="96"/>
        <end position="122"/>
    </location>
</feature>
<evidence type="ECO:0000313" key="4">
    <source>
        <dbReference type="Proteomes" id="UP000693946"/>
    </source>
</evidence>
<evidence type="ECO:0000256" key="1">
    <source>
        <dbReference type="SAM" id="Phobius"/>
    </source>
</evidence>
<protein>
    <recommendedName>
        <fullName evidence="2">SEA domain-containing protein</fullName>
    </recommendedName>
</protein>
<dbReference type="EMBL" id="JAGKHQ010000020">
    <property type="protein sequence ID" value="KAG7479901.1"/>
    <property type="molecule type" value="Genomic_DNA"/>
</dbReference>
<accession>A0AAV6Q1Q3</accession>
<sequence>MNNMEMKPLHTNGNDGAAHLNERVTAVNGDSTDKSSPATERDVLLSRQAADHNGDAITSSHEMEAQPTVGYNTKESSTISRILRELNSEGFQRVKLCIALFLIAVVIVAVVLISLAVCAALHEDVDDMFDPSLFIVPLNFNGSFQLPNQVFTEELFIFSSNESQTLSADLQEKLSDLYRASPALGRYFSTAEIYALRNGSVIADYQLTFLLPEEQQEELRNFTLSREMVYNVFRQFLYDQEIEQTSPMYIYPRSLFMF</sequence>
<keyword evidence="1" id="KW-1133">Transmembrane helix</keyword>
<dbReference type="InterPro" id="IPR000082">
    <property type="entry name" value="SEA_dom"/>
</dbReference>
<comment type="caution">
    <text evidence="3">The sequence shown here is derived from an EMBL/GenBank/DDBJ whole genome shotgun (WGS) entry which is preliminary data.</text>
</comment>
<dbReference type="InterPro" id="IPR033223">
    <property type="entry name" value="TTMP"/>
</dbReference>
<name>A0AAV6Q1Q3_SOLSE</name>
<dbReference type="PROSITE" id="PS50024">
    <property type="entry name" value="SEA"/>
    <property type="match status" value="1"/>
</dbReference>
<keyword evidence="1" id="KW-0812">Transmembrane</keyword>
<evidence type="ECO:0000313" key="3">
    <source>
        <dbReference type="EMBL" id="KAG7479901.1"/>
    </source>
</evidence>
<dbReference type="Proteomes" id="UP000693946">
    <property type="component" value="Linkage Group LG8"/>
</dbReference>
<reference evidence="3 4" key="1">
    <citation type="journal article" date="2021" name="Sci. Rep.">
        <title>Chromosome anchoring in Senegalese sole (Solea senegalensis) reveals sex-associated markers and genome rearrangements in flatfish.</title>
        <authorList>
            <person name="Guerrero-Cozar I."/>
            <person name="Gomez-Garrido J."/>
            <person name="Berbel C."/>
            <person name="Martinez-Blanch J.F."/>
            <person name="Alioto T."/>
            <person name="Claros M.G."/>
            <person name="Gagnaire P.A."/>
            <person name="Manchado M."/>
        </authorList>
    </citation>
    <scope>NUCLEOTIDE SEQUENCE [LARGE SCALE GENOMIC DNA]</scope>
    <source>
        <strain evidence="3">Sse05_10M</strain>
    </source>
</reference>
<dbReference type="AlphaFoldDB" id="A0AAV6Q1Q3"/>
<keyword evidence="4" id="KW-1185">Reference proteome</keyword>
<evidence type="ECO:0000259" key="2">
    <source>
        <dbReference type="PROSITE" id="PS50024"/>
    </source>
</evidence>
<proteinExistence type="predicted"/>
<keyword evidence="1" id="KW-0472">Membrane</keyword>